<protein>
    <recommendedName>
        <fullName evidence="9">PucR family transcriptional regulator</fullName>
    </recommendedName>
</protein>
<sequence length="398" mass="45436">MSVICRDLLPLKYFERIKLVAGQNGLDRTVTWPYVGQTSTVSQWVHGGELLFITGIAHSADKLADLILECIQKKLAGLVILVGNDYINSIPEELLAQADAADFPLFEMPWDVKLIDVTREITDLIMRDKFEIKKSKNFLGRLLFASDVDYRQMLDTAIINDIHLLEYKFIAVFNVSHPADEIMTDAGHDSLEDKLQHSVDSLCKEKQLPVITLVYGNNVICLASAPTQEKAAEAAAYLETVCGLLSQLYSGSNLYLSFGRPYADVEQIKISYQEAQKALLLWKKMGRSNHIVYYSQLGLYRLLFKIDDKEEIREYYHYNLGVLLQHDSKNNSELLETLRQYLYCNGNLVKTSQALFIHRNTLLYRLNQIRDLLGRDIDDALVRLELLSSIVAKDYLEE</sequence>
<dbReference type="InterPro" id="IPR042070">
    <property type="entry name" value="PucR_C-HTH_sf"/>
</dbReference>
<dbReference type="InterPro" id="IPR041522">
    <property type="entry name" value="CdaR_GGDEF"/>
</dbReference>
<dbReference type="Proteomes" id="UP000443070">
    <property type="component" value="Unassembled WGS sequence"/>
</dbReference>
<evidence type="ECO:0000313" key="8">
    <source>
        <dbReference type="Proteomes" id="UP000484547"/>
    </source>
</evidence>
<evidence type="ECO:0000313" key="7">
    <source>
        <dbReference type="Proteomes" id="UP000443070"/>
    </source>
</evidence>
<name>A0A7X2XF56_9FIRM</name>
<reference evidence="7 8" key="1">
    <citation type="journal article" date="2019" name="Nat. Med.">
        <title>A library of human gut bacterial isolates paired with longitudinal multiomics data enables mechanistic microbiome research.</title>
        <authorList>
            <person name="Poyet M."/>
            <person name="Groussin M."/>
            <person name="Gibbons S.M."/>
            <person name="Avila-Pacheco J."/>
            <person name="Jiang X."/>
            <person name="Kearney S.M."/>
            <person name="Perrotta A.R."/>
            <person name="Berdy B."/>
            <person name="Zhao S."/>
            <person name="Lieberman T.D."/>
            <person name="Swanson P.K."/>
            <person name="Smith M."/>
            <person name="Roesemann S."/>
            <person name="Alexander J.E."/>
            <person name="Rich S.A."/>
            <person name="Livny J."/>
            <person name="Vlamakis H."/>
            <person name="Clish C."/>
            <person name="Bullock K."/>
            <person name="Deik A."/>
            <person name="Scott J."/>
            <person name="Pierce K.A."/>
            <person name="Xavier R.J."/>
            <person name="Alm E.J."/>
        </authorList>
    </citation>
    <scope>NUCLEOTIDE SEQUENCE [LARGE SCALE GENOMIC DNA]</scope>
    <source>
        <strain evidence="5 8">BIOML-A13</strain>
        <strain evidence="6 7">BIOML-A3</strain>
    </source>
</reference>
<dbReference type="Pfam" id="PF17853">
    <property type="entry name" value="GGDEF_2"/>
    <property type="match status" value="1"/>
</dbReference>
<dbReference type="Pfam" id="PF07905">
    <property type="entry name" value="PucR"/>
    <property type="match status" value="1"/>
</dbReference>
<evidence type="ECO:0000313" key="6">
    <source>
        <dbReference type="EMBL" id="MTU03658.1"/>
    </source>
</evidence>
<dbReference type="OrthoDB" id="9792148at2"/>
<accession>A0A7X2XF56</accession>
<evidence type="ECO:0008006" key="9">
    <source>
        <dbReference type="Google" id="ProtNLM"/>
    </source>
</evidence>
<dbReference type="InterPro" id="IPR012914">
    <property type="entry name" value="PucR_dom"/>
</dbReference>
<proteinExistence type="inferred from homology"/>
<dbReference type="Proteomes" id="UP000484547">
    <property type="component" value="Unassembled WGS sequence"/>
</dbReference>
<dbReference type="Gene3D" id="1.10.10.2840">
    <property type="entry name" value="PucR C-terminal helix-turn-helix domain"/>
    <property type="match status" value="1"/>
</dbReference>
<dbReference type="EMBL" id="WNBM01000002">
    <property type="protein sequence ID" value="MTT75596.1"/>
    <property type="molecule type" value="Genomic_DNA"/>
</dbReference>
<gene>
    <name evidence="5" type="ORF">GMD11_04845</name>
    <name evidence="6" type="ORF">GMD18_04490</name>
</gene>
<dbReference type="AlphaFoldDB" id="A0A7X2XF56"/>
<dbReference type="Pfam" id="PF13556">
    <property type="entry name" value="HTH_30"/>
    <property type="match status" value="1"/>
</dbReference>
<dbReference type="RefSeq" id="WP_155163788.1">
    <property type="nucleotide sequence ID" value="NZ_WNBG01000002.1"/>
</dbReference>
<evidence type="ECO:0000259" key="3">
    <source>
        <dbReference type="Pfam" id="PF13556"/>
    </source>
</evidence>
<dbReference type="InterPro" id="IPR051448">
    <property type="entry name" value="CdaR-like_regulators"/>
</dbReference>
<evidence type="ECO:0000259" key="4">
    <source>
        <dbReference type="Pfam" id="PF17853"/>
    </source>
</evidence>
<dbReference type="InterPro" id="IPR025736">
    <property type="entry name" value="PucR_C-HTH_dom"/>
</dbReference>
<feature type="domain" description="PucR C-terminal helix-turn-helix" evidence="3">
    <location>
        <begin position="334"/>
        <end position="387"/>
    </location>
</feature>
<evidence type="ECO:0000256" key="1">
    <source>
        <dbReference type="ARBA" id="ARBA00006754"/>
    </source>
</evidence>
<comment type="similarity">
    <text evidence="1">Belongs to the CdaR family.</text>
</comment>
<evidence type="ECO:0000313" key="5">
    <source>
        <dbReference type="EMBL" id="MTT75596.1"/>
    </source>
</evidence>
<dbReference type="PANTHER" id="PTHR33744:SF1">
    <property type="entry name" value="DNA-BINDING TRANSCRIPTIONAL ACTIVATOR ADER"/>
    <property type="match status" value="1"/>
</dbReference>
<keyword evidence="7" id="KW-1185">Reference proteome</keyword>
<dbReference type="PANTHER" id="PTHR33744">
    <property type="entry name" value="CARBOHYDRATE DIACID REGULATOR"/>
    <property type="match status" value="1"/>
</dbReference>
<feature type="domain" description="CdaR GGDEF-like" evidence="4">
    <location>
        <begin position="190"/>
        <end position="279"/>
    </location>
</feature>
<comment type="caution">
    <text evidence="5">The sequence shown here is derived from an EMBL/GenBank/DDBJ whole genome shotgun (WGS) entry which is preliminary data.</text>
</comment>
<feature type="domain" description="Purine catabolism PurC-like" evidence="2">
    <location>
        <begin position="7"/>
        <end position="125"/>
    </location>
</feature>
<organism evidence="5 8">
    <name type="scientific">Phascolarctobacterium faecium</name>
    <dbReference type="NCBI Taxonomy" id="33025"/>
    <lineage>
        <taxon>Bacteria</taxon>
        <taxon>Bacillati</taxon>
        <taxon>Bacillota</taxon>
        <taxon>Negativicutes</taxon>
        <taxon>Acidaminococcales</taxon>
        <taxon>Acidaminococcaceae</taxon>
        <taxon>Phascolarctobacterium</taxon>
    </lineage>
</organism>
<evidence type="ECO:0000259" key="2">
    <source>
        <dbReference type="Pfam" id="PF07905"/>
    </source>
</evidence>
<dbReference type="EMBL" id="WNBW01000002">
    <property type="protein sequence ID" value="MTU03658.1"/>
    <property type="molecule type" value="Genomic_DNA"/>
</dbReference>